<gene>
    <name evidence="3" type="ORF">VFDL14_02920</name>
</gene>
<dbReference type="PROSITE" id="PS51257">
    <property type="entry name" value="PROKAR_LIPOPROTEIN"/>
    <property type="match status" value="1"/>
</dbReference>
<name>A0A066UUS3_9VIBR</name>
<evidence type="ECO:0000313" key="3">
    <source>
        <dbReference type="EMBL" id="KDN27948.1"/>
    </source>
</evidence>
<reference evidence="3 4" key="1">
    <citation type="submission" date="2014-02" db="EMBL/GenBank/DDBJ databases">
        <title>Vibrio fortis Dalian14 Genome Sequencing.</title>
        <authorList>
            <person name="Wang Y."/>
            <person name="Song L."/>
            <person name="Liu G."/>
            <person name="Ding J."/>
        </authorList>
    </citation>
    <scope>NUCLEOTIDE SEQUENCE [LARGE SCALE GENOMIC DNA]</scope>
    <source>
        <strain evidence="3 4">Dalian14</strain>
    </source>
</reference>
<keyword evidence="2" id="KW-0732">Signal</keyword>
<proteinExistence type="predicted"/>
<organism evidence="3 4">
    <name type="scientific">Vibrio fortis</name>
    <dbReference type="NCBI Taxonomy" id="212667"/>
    <lineage>
        <taxon>Bacteria</taxon>
        <taxon>Pseudomonadati</taxon>
        <taxon>Pseudomonadota</taxon>
        <taxon>Gammaproteobacteria</taxon>
        <taxon>Vibrionales</taxon>
        <taxon>Vibrionaceae</taxon>
        <taxon>Vibrio</taxon>
    </lineage>
</organism>
<dbReference type="EMBL" id="JFFR01000025">
    <property type="protein sequence ID" value="KDN27948.1"/>
    <property type="molecule type" value="Genomic_DNA"/>
</dbReference>
<dbReference type="RefSeq" id="WP_032552165.1">
    <property type="nucleotide sequence ID" value="NZ_JBEEAX010000002.1"/>
</dbReference>
<keyword evidence="4" id="KW-1185">Reference proteome</keyword>
<dbReference type="AlphaFoldDB" id="A0A066UUS3"/>
<feature type="compositionally biased region" description="Gly residues" evidence="1">
    <location>
        <begin position="41"/>
        <end position="51"/>
    </location>
</feature>
<feature type="chain" id="PRO_5001632473" description="Lipoprotein" evidence="2">
    <location>
        <begin position="25"/>
        <end position="249"/>
    </location>
</feature>
<dbReference type="OrthoDB" id="5905477at2"/>
<evidence type="ECO:0000313" key="4">
    <source>
        <dbReference type="Proteomes" id="UP000027219"/>
    </source>
</evidence>
<protein>
    <recommendedName>
        <fullName evidence="5">Lipoprotein</fullName>
    </recommendedName>
</protein>
<dbReference type="Proteomes" id="UP000027219">
    <property type="component" value="Unassembled WGS sequence"/>
</dbReference>
<evidence type="ECO:0000256" key="1">
    <source>
        <dbReference type="SAM" id="MobiDB-lite"/>
    </source>
</evidence>
<accession>A0A066UUS3</accession>
<evidence type="ECO:0000256" key="2">
    <source>
        <dbReference type="SAM" id="SignalP"/>
    </source>
</evidence>
<feature type="signal peptide" evidence="2">
    <location>
        <begin position="1"/>
        <end position="24"/>
    </location>
</feature>
<sequence length="249" mass="27679">MKKNALLTAIVVALLAGCNSSDNSSPDRDTTPGNPGIPALPGGGDDGGNQGGDQTDPDGDHDLNPSKDPLIIEAAQRWGTTYEEMYDACQLWTCNLGAVQERMTFTIERETQLTEGKARITFTLSENRPDFWPSYVFYSETLQHSNVDIESLSSQFSYVEDDQVAKKDSTLLGWKTGFDNWTTHSPRQCDHVFCSDFDTAMFETGVSSHTMAVYRTDGTVTHTQRVYLTKDELNVLYPVYNPTFPSGQY</sequence>
<evidence type="ECO:0008006" key="5">
    <source>
        <dbReference type="Google" id="ProtNLM"/>
    </source>
</evidence>
<comment type="caution">
    <text evidence="3">The sequence shown here is derived from an EMBL/GenBank/DDBJ whole genome shotgun (WGS) entry which is preliminary data.</text>
</comment>
<feature type="region of interest" description="Disordered" evidence="1">
    <location>
        <begin position="19"/>
        <end position="67"/>
    </location>
</feature>